<feature type="coiled-coil region" evidence="1">
    <location>
        <begin position="37"/>
        <end position="64"/>
    </location>
</feature>
<feature type="region of interest" description="Disordered" evidence="2">
    <location>
        <begin position="255"/>
        <end position="277"/>
    </location>
</feature>
<evidence type="ECO:0000256" key="2">
    <source>
        <dbReference type="SAM" id="MobiDB-lite"/>
    </source>
</evidence>
<keyword evidence="3" id="KW-0732">Signal</keyword>
<evidence type="ECO:0000256" key="3">
    <source>
        <dbReference type="SAM" id="SignalP"/>
    </source>
</evidence>
<gene>
    <name evidence="4" type="ORF">FSARC_13180</name>
</gene>
<dbReference type="EMBL" id="JABEXW010000967">
    <property type="protein sequence ID" value="KAF4950444.1"/>
    <property type="molecule type" value="Genomic_DNA"/>
</dbReference>
<keyword evidence="1" id="KW-0175">Coiled coil</keyword>
<dbReference type="Proteomes" id="UP000622797">
    <property type="component" value="Unassembled WGS sequence"/>
</dbReference>
<evidence type="ECO:0000313" key="5">
    <source>
        <dbReference type="Proteomes" id="UP000622797"/>
    </source>
</evidence>
<accession>A0A8H4T368</accession>
<organism evidence="4 5">
    <name type="scientific">Fusarium sarcochroum</name>
    <dbReference type="NCBI Taxonomy" id="1208366"/>
    <lineage>
        <taxon>Eukaryota</taxon>
        <taxon>Fungi</taxon>
        <taxon>Dikarya</taxon>
        <taxon>Ascomycota</taxon>
        <taxon>Pezizomycotina</taxon>
        <taxon>Sordariomycetes</taxon>
        <taxon>Hypocreomycetidae</taxon>
        <taxon>Hypocreales</taxon>
        <taxon>Nectriaceae</taxon>
        <taxon>Fusarium</taxon>
        <taxon>Fusarium lateritium species complex</taxon>
    </lineage>
</organism>
<feature type="compositionally biased region" description="Basic and acidic residues" evidence="2">
    <location>
        <begin position="131"/>
        <end position="156"/>
    </location>
</feature>
<feature type="signal peptide" evidence="3">
    <location>
        <begin position="1"/>
        <end position="19"/>
    </location>
</feature>
<name>A0A8H4T368_9HYPO</name>
<feature type="region of interest" description="Disordered" evidence="2">
    <location>
        <begin position="125"/>
        <end position="160"/>
    </location>
</feature>
<reference evidence="4" key="1">
    <citation type="journal article" date="2020" name="BMC Genomics">
        <title>Correction to: Identification and distribution of gene clusters required for synthesis of sphingolipid metabolism inhibitors in diverse species of the filamentous fungus Fusarium.</title>
        <authorList>
            <person name="Kim H.S."/>
            <person name="Lohmar J.M."/>
            <person name="Busman M."/>
            <person name="Brown D.W."/>
            <person name="Naumann T.A."/>
            <person name="Divon H.H."/>
            <person name="Lysoe E."/>
            <person name="Uhlig S."/>
            <person name="Proctor R.H."/>
        </authorList>
    </citation>
    <scope>NUCLEOTIDE SEQUENCE</scope>
    <source>
        <strain evidence="4">NRRL 20472</strain>
    </source>
</reference>
<evidence type="ECO:0000256" key="1">
    <source>
        <dbReference type="SAM" id="Coils"/>
    </source>
</evidence>
<dbReference type="AlphaFoldDB" id="A0A8H4T368"/>
<reference evidence="4" key="2">
    <citation type="submission" date="2020-05" db="EMBL/GenBank/DDBJ databases">
        <authorList>
            <person name="Kim H.-S."/>
            <person name="Proctor R.H."/>
            <person name="Brown D.W."/>
        </authorList>
    </citation>
    <scope>NUCLEOTIDE SEQUENCE</scope>
    <source>
        <strain evidence="4">NRRL 20472</strain>
    </source>
</reference>
<feature type="chain" id="PRO_5034603876" description="Lysine-specific metallo-endopeptidase domain-containing protein" evidence="3">
    <location>
        <begin position="20"/>
        <end position="322"/>
    </location>
</feature>
<protein>
    <recommendedName>
        <fullName evidence="6">Lysine-specific metallo-endopeptidase domain-containing protein</fullName>
    </recommendedName>
</protein>
<keyword evidence="5" id="KW-1185">Reference proteome</keyword>
<comment type="caution">
    <text evidence="4">The sequence shown here is derived from an EMBL/GenBank/DDBJ whole genome shotgun (WGS) entry which is preliminary data.</text>
</comment>
<evidence type="ECO:0008006" key="6">
    <source>
        <dbReference type="Google" id="ProtNLM"/>
    </source>
</evidence>
<proteinExistence type="predicted"/>
<sequence>MLIPHFLWLLFGMFTTVNCAKELFKGWELDSSCKGYLKEIEQAYDDAMDIAEKARNELERVKKEKPDNPHYYKVMKNLAMLTGAWDVKTIDTLIARYKAVHDSSLTVTPAKGYIEKIKSEPLMQCDNGEGWMKKEPHDDDPNDTGDPKDPNKKKTMADNGYDTATWVRGRRYIKVQDGDRPNAPNICTANKGGEVDPGMDILTLCFNNAPDNWKKEVPARDFWDDISKDNSVEIFDQKPWRVILHEILHWSSLREVEEEEEEEKGKDEGPTFEPEIDDYPCLDHRGWSVFQKETDSKDKMCWKLDFDKRVEGWERTSAFLVC</sequence>
<evidence type="ECO:0000313" key="4">
    <source>
        <dbReference type="EMBL" id="KAF4950444.1"/>
    </source>
</evidence>